<dbReference type="AlphaFoldDB" id="A0A2K9LSD1"/>
<evidence type="ECO:0000313" key="2">
    <source>
        <dbReference type="EMBL" id="AUM14355.1"/>
    </source>
</evidence>
<evidence type="ECO:0000313" key="3">
    <source>
        <dbReference type="Proteomes" id="UP000235116"/>
    </source>
</evidence>
<sequence>MVSSLADYIKRPVTIQGREVLLVPDLVGPVPISEQHQYVESCPATNTCPAIHVRESDIEEMRERYPDYPVFGMWHLLIKSGLVSFKRTLQIIPITQEDGYYIHCDLGRAEYSGIYEAGFFAADAGFSLDEALLVEADIEQLVLPEQEAKLAAELRFERQLVTRKGWSYLVISMVVVIAIAFGVNLILGKIYDRAHQQLASKSAMLSDLQSGLDKLRTTRLTEVPNDQETLERLAVLWKEYPNIETTGKQSIDSKSITLTYRSEEGFKPLSDLNWITSQYDPKGIVTIKMKTRGG</sequence>
<feature type="transmembrane region" description="Helical" evidence="1">
    <location>
        <begin position="165"/>
        <end position="187"/>
    </location>
</feature>
<dbReference type="Proteomes" id="UP000235116">
    <property type="component" value="Chromosome"/>
</dbReference>
<proteinExistence type="predicted"/>
<keyword evidence="1" id="KW-0812">Transmembrane</keyword>
<reference evidence="3" key="1">
    <citation type="submission" date="2017-08" db="EMBL/GenBank/DDBJ databases">
        <title>Direct submision.</title>
        <authorList>
            <person name="Kim S.-J."/>
            <person name="Rhee S.-K."/>
        </authorList>
    </citation>
    <scope>NUCLEOTIDE SEQUENCE [LARGE SCALE GENOMIC DNA]</scope>
    <source>
        <strain evidence="3">GI5</strain>
    </source>
</reference>
<dbReference type="KEGG" id="kak:Kalk_18835"/>
<name>A0A2K9LSD1_9GAMM</name>
<evidence type="ECO:0000256" key="1">
    <source>
        <dbReference type="SAM" id="Phobius"/>
    </source>
</evidence>
<gene>
    <name evidence="2" type="ORF">Kalk_18835</name>
</gene>
<keyword evidence="1" id="KW-1133">Transmembrane helix</keyword>
<dbReference type="EMBL" id="CP022684">
    <property type="protein sequence ID" value="AUM14355.1"/>
    <property type="molecule type" value="Genomic_DNA"/>
</dbReference>
<keyword evidence="1" id="KW-0472">Membrane</keyword>
<keyword evidence="3" id="KW-1185">Reference proteome</keyword>
<protein>
    <submittedName>
        <fullName evidence="2">Uncharacterized protein</fullName>
    </submittedName>
</protein>
<accession>A0A2K9LSD1</accession>
<organism evidence="2 3">
    <name type="scientific">Ketobacter alkanivorans</name>
    <dbReference type="NCBI Taxonomy" id="1917421"/>
    <lineage>
        <taxon>Bacteria</taxon>
        <taxon>Pseudomonadati</taxon>
        <taxon>Pseudomonadota</taxon>
        <taxon>Gammaproteobacteria</taxon>
        <taxon>Pseudomonadales</taxon>
        <taxon>Ketobacteraceae</taxon>
        <taxon>Ketobacter</taxon>
    </lineage>
</organism>